<dbReference type="AlphaFoldDB" id="A0A927FWK2"/>
<dbReference type="InterPro" id="IPR027417">
    <property type="entry name" value="P-loop_NTPase"/>
</dbReference>
<dbReference type="GO" id="GO:0005524">
    <property type="term" value="F:ATP binding"/>
    <property type="evidence" value="ECO:0007669"/>
    <property type="project" value="UniProtKB-KW"/>
</dbReference>
<keyword evidence="6" id="KW-0479">Metal-binding</keyword>
<dbReference type="NCBIfam" id="TIGR00150">
    <property type="entry name" value="T6A_YjeE"/>
    <property type="match status" value="1"/>
</dbReference>
<comment type="subcellular location">
    <subcellularLocation>
        <location evidence="1">Cytoplasm</location>
    </subcellularLocation>
</comment>
<name>A0A927FWK2_9HYPH</name>
<proteinExistence type="inferred from homology"/>
<evidence type="ECO:0000256" key="4">
    <source>
        <dbReference type="ARBA" id="ARBA00022490"/>
    </source>
</evidence>
<evidence type="ECO:0000256" key="8">
    <source>
        <dbReference type="ARBA" id="ARBA00022840"/>
    </source>
</evidence>
<evidence type="ECO:0000256" key="6">
    <source>
        <dbReference type="ARBA" id="ARBA00022723"/>
    </source>
</evidence>
<dbReference type="GO" id="GO:0002949">
    <property type="term" value="P:tRNA threonylcarbamoyladenosine modification"/>
    <property type="evidence" value="ECO:0007669"/>
    <property type="project" value="InterPro"/>
</dbReference>
<keyword evidence="12" id="KW-1185">Reference proteome</keyword>
<dbReference type="SUPFAM" id="SSF52540">
    <property type="entry name" value="P-loop containing nucleoside triphosphate hydrolases"/>
    <property type="match status" value="1"/>
</dbReference>
<evidence type="ECO:0000313" key="11">
    <source>
        <dbReference type="EMBL" id="MBD8066203.1"/>
    </source>
</evidence>
<dbReference type="EMBL" id="JACYFU010000003">
    <property type="protein sequence ID" value="MBD8066203.1"/>
    <property type="molecule type" value="Genomic_DNA"/>
</dbReference>
<evidence type="ECO:0000256" key="2">
    <source>
        <dbReference type="ARBA" id="ARBA00007599"/>
    </source>
</evidence>
<evidence type="ECO:0000256" key="7">
    <source>
        <dbReference type="ARBA" id="ARBA00022741"/>
    </source>
</evidence>
<evidence type="ECO:0000256" key="1">
    <source>
        <dbReference type="ARBA" id="ARBA00004496"/>
    </source>
</evidence>
<sequence length="151" mass="15618">MNPSEVFLADDAATVAFGARLAEQLAPGDIVSLEGDLGAGKTALARAIVRALAADDGLDVPSPTFALVQPYDTPRGPVLHADLYRIGSPAEVDELGLLDTPEAIVLVEWAERSPEVVSRSTLRVLLSIPAGGVGRNAVLVPPGKGTQAETL</sequence>
<dbReference type="GO" id="GO:0005737">
    <property type="term" value="C:cytoplasm"/>
    <property type="evidence" value="ECO:0007669"/>
    <property type="project" value="UniProtKB-SubCell"/>
</dbReference>
<dbReference type="GO" id="GO:0046872">
    <property type="term" value="F:metal ion binding"/>
    <property type="evidence" value="ECO:0007669"/>
    <property type="project" value="UniProtKB-KW"/>
</dbReference>
<dbReference type="PANTHER" id="PTHR33540">
    <property type="entry name" value="TRNA THREONYLCARBAMOYLADENOSINE BIOSYNTHESIS PROTEIN TSAE"/>
    <property type="match status" value="1"/>
</dbReference>
<evidence type="ECO:0000256" key="9">
    <source>
        <dbReference type="ARBA" id="ARBA00022842"/>
    </source>
</evidence>
<evidence type="ECO:0000256" key="5">
    <source>
        <dbReference type="ARBA" id="ARBA00022694"/>
    </source>
</evidence>
<dbReference type="Gene3D" id="3.40.50.300">
    <property type="entry name" value="P-loop containing nucleotide triphosphate hydrolases"/>
    <property type="match status" value="1"/>
</dbReference>
<gene>
    <name evidence="11" type="primary">tsaE</name>
    <name evidence="11" type="ORF">IC608_12060</name>
</gene>
<dbReference type="PANTHER" id="PTHR33540:SF2">
    <property type="entry name" value="TRNA THREONYLCARBAMOYLADENOSINE BIOSYNTHESIS PROTEIN TSAE"/>
    <property type="match status" value="1"/>
</dbReference>
<dbReference type="InterPro" id="IPR003442">
    <property type="entry name" value="T6A_TsaE"/>
</dbReference>
<keyword evidence="4" id="KW-0963">Cytoplasm</keyword>
<comment type="caution">
    <text evidence="11">The sequence shown here is derived from an EMBL/GenBank/DDBJ whole genome shotgun (WGS) entry which is preliminary data.</text>
</comment>
<keyword evidence="7" id="KW-0547">Nucleotide-binding</keyword>
<protein>
    <recommendedName>
        <fullName evidence="3">tRNA threonylcarbamoyladenosine biosynthesis protein TsaE</fullName>
    </recommendedName>
    <alternativeName>
        <fullName evidence="10">t(6)A37 threonylcarbamoyladenosine biosynthesis protein TsaE</fullName>
    </alternativeName>
</protein>
<evidence type="ECO:0000313" key="12">
    <source>
        <dbReference type="Proteomes" id="UP000654108"/>
    </source>
</evidence>
<keyword evidence="9" id="KW-0460">Magnesium</keyword>
<comment type="similarity">
    <text evidence="2">Belongs to the TsaE family.</text>
</comment>
<dbReference type="Proteomes" id="UP000654108">
    <property type="component" value="Unassembled WGS sequence"/>
</dbReference>
<reference evidence="11" key="1">
    <citation type="submission" date="2020-09" db="EMBL/GenBank/DDBJ databases">
        <title>Genome seq and assembly of Devosia sp.</title>
        <authorList>
            <person name="Chhetri G."/>
        </authorList>
    </citation>
    <scope>NUCLEOTIDE SEQUENCE</scope>
    <source>
        <strain evidence="11">PTR5</strain>
    </source>
</reference>
<evidence type="ECO:0000256" key="3">
    <source>
        <dbReference type="ARBA" id="ARBA00019010"/>
    </source>
</evidence>
<accession>A0A927FWK2</accession>
<dbReference type="RefSeq" id="WP_191775675.1">
    <property type="nucleotide sequence ID" value="NZ_JACYFU010000003.1"/>
</dbReference>
<organism evidence="11 12">
    <name type="scientific">Devosia oryzisoli</name>
    <dbReference type="NCBI Taxonomy" id="2774138"/>
    <lineage>
        <taxon>Bacteria</taxon>
        <taxon>Pseudomonadati</taxon>
        <taxon>Pseudomonadota</taxon>
        <taxon>Alphaproteobacteria</taxon>
        <taxon>Hyphomicrobiales</taxon>
        <taxon>Devosiaceae</taxon>
        <taxon>Devosia</taxon>
    </lineage>
</organism>
<keyword evidence="8" id="KW-0067">ATP-binding</keyword>
<keyword evidence="5" id="KW-0819">tRNA processing</keyword>
<dbReference type="Pfam" id="PF02367">
    <property type="entry name" value="TsaE"/>
    <property type="match status" value="1"/>
</dbReference>
<evidence type="ECO:0000256" key="10">
    <source>
        <dbReference type="ARBA" id="ARBA00032441"/>
    </source>
</evidence>